<gene>
    <name evidence="2" type="ORF">FRUB_02764</name>
</gene>
<accession>A0A225E3A4</accession>
<protein>
    <submittedName>
        <fullName evidence="2">Uncharacterized protein</fullName>
    </submittedName>
</protein>
<proteinExistence type="predicted"/>
<feature type="chain" id="PRO_5012533470" evidence="1">
    <location>
        <begin position="24"/>
        <end position="141"/>
    </location>
</feature>
<dbReference type="RefSeq" id="WP_088254054.1">
    <property type="nucleotide sequence ID" value="NZ_NIDE01000004.1"/>
</dbReference>
<organism evidence="2 3">
    <name type="scientific">Fimbriiglobus ruber</name>
    <dbReference type="NCBI Taxonomy" id="1908690"/>
    <lineage>
        <taxon>Bacteria</taxon>
        <taxon>Pseudomonadati</taxon>
        <taxon>Planctomycetota</taxon>
        <taxon>Planctomycetia</taxon>
        <taxon>Gemmatales</taxon>
        <taxon>Gemmataceae</taxon>
        <taxon>Fimbriiglobus</taxon>
    </lineage>
</organism>
<dbReference type="OrthoDB" id="290953at2"/>
<dbReference type="Proteomes" id="UP000214646">
    <property type="component" value="Unassembled WGS sequence"/>
</dbReference>
<comment type="caution">
    <text evidence="2">The sequence shown here is derived from an EMBL/GenBank/DDBJ whole genome shotgun (WGS) entry which is preliminary data.</text>
</comment>
<evidence type="ECO:0000313" key="3">
    <source>
        <dbReference type="Proteomes" id="UP000214646"/>
    </source>
</evidence>
<evidence type="ECO:0000313" key="2">
    <source>
        <dbReference type="EMBL" id="OWK43165.1"/>
    </source>
</evidence>
<evidence type="ECO:0000256" key="1">
    <source>
        <dbReference type="SAM" id="SignalP"/>
    </source>
</evidence>
<dbReference type="AlphaFoldDB" id="A0A225E3A4"/>
<reference evidence="3" key="1">
    <citation type="submission" date="2017-06" db="EMBL/GenBank/DDBJ databases">
        <title>Genome analysis of Fimbriiglobus ruber SP5, the first member of the order Planctomycetales with confirmed chitinolytic capability.</title>
        <authorList>
            <person name="Ravin N.V."/>
            <person name="Rakitin A.L."/>
            <person name="Ivanova A.A."/>
            <person name="Beletsky A.V."/>
            <person name="Kulichevskaya I.S."/>
            <person name="Mardanov A.V."/>
            <person name="Dedysh S.N."/>
        </authorList>
    </citation>
    <scope>NUCLEOTIDE SEQUENCE [LARGE SCALE GENOMIC DNA]</scope>
    <source>
        <strain evidence="3">SP5</strain>
    </source>
</reference>
<feature type="signal peptide" evidence="1">
    <location>
        <begin position="1"/>
        <end position="23"/>
    </location>
</feature>
<keyword evidence="3" id="KW-1185">Reference proteome</keyword>
<dbReference type="EMBL" id="NIDE01000004">
    <property type="protein sequence ID" value="OWK43165.1"/>
    <property type="molecule type" value="Genomic_DNA"/>
</dbReference>
<keyword evidence="1" id="KW-0732">Signal</keyword>
<name>A0A225E3A4_9BACT</name>
<sequence>MRKTTFLAALTAIIGLAAGVALAHETGPHQGPVAEWGEEEYHVEVVPDTKGGTVSVYVYGSEDDLAKGKSKPIDSKTLTLSLKTTPPVTLKLEPKPAKDDPAGKSSVFVGKHDVFGKAAKLEGTVSGKVGTKPYSGDFKQK</sequence>